<proteinExistence type="predicted"/>
<dbReference type="RefSeq" id="XP_030756154.1">
    <property type="nucleotide sequence ID" value="XM_030900294.1"/>
</dbReference>
<dbReference type="AlphaFoldDB" id="A0A6J2XZQ5"/>
<sequence>MSGVCGSKKYNHLYLIPDNNLPIMAEFIEKQLNDEQLMRSIPEDDKCIIRTWYDQLMFEAHKRKFSKCLEELLTMVRFKYMKKELVHSWIRNIDMNNLEQLDLDKIMESCDRCPIFDIKPE</sequence>
<name>A0A6J2XZQ5_SITOR</name>
<keyword evidence="1" id="KW-1185">Reference proteome</keyword>
<reference evidence="2" key="1">
    <citation type="submission" date="2025-08" db="UniProtKB">
        <authorList>
            <consortium name="RefSeq"/>
        </authorList>
    </citation>
    <scope>IDENTIFICATION</scope>
    <source>
        <tissue evidence="2">Gonads</tissue>
    </source>
</reference>
<gene>
    <name evidence="2" type="primary">LOC115882307</name>
</gene>
<protein>
    <submittedName>
        <fullName evidence="2">Uncharacterized protein LOC115882307</fullName>
    </submittedName>
</protein>
<dbReference type="Proteomes" id="UP000504635">
    <property type="component" value="Unplaced"/>
</dbReference>
<dbReference type="KEGG" id="soy:115882307"/>
<accession>A0A6J2XZQ5</accession>
<evidence type="ECO:0000313" key="2">
    <source>
        <dbReference type="RefSeq" id="XP_030756154.1"/>
    </source>
</evidence>
<dbReference type="GeneID" id="115882307"/>
<dbReference type="InParanoid" id="A0A6J2XZQ5"/>
<organism evidence="1 2">
    <name type="scientific">Sitophilus oryzae</name>
    <name type="common">Rice weevil</name>
    <name type="synonym">Curculio oryzae</name>
    <dbReference type="NCBI Taxonomy" id="7048"/>
    <lineage>
        <taxon>Eukaryota</taxon>
        <taxon>Metazoa</taxon>
        <taxon>Ecdysozoa</taxon>
        <taxon>Arthropoda</taxon>
        <taxon>Hexapoda</taxon>
        <taxon>Insecta</taxon>
        <taxon>Pterygota</taxon>
        <taxon>Neoptera</taxon>
        <taxon>Endopterygota</taxon>
        <taxon>Coleoptera</taxon>
        <taxon>Polyphaga</taxon>
        <taxon>Cucujiformia</taxon>
        <taxon>Curculionidae</taxon>
        <taxon>Dryophthorinae</taxon>
        <taxon>Sitophilus</taxon>
    </lineage>
</organism>
<evidence type="ECO:0000313" key="1">
    <source>
        <dbReference type="Proteomes" id="UP000504635"/>
    </source>
</evidence>